<feature type="transmembrane region" description="Helical" evidence="9">
    <location>
        <begin position="791"/>
        <end position="812"/>
    </location>
</feature>
<dbReference type="FunFam" id="1.20.1420.30:FF:000016">
    <property type="entry name" value="Membrane bound cation transporter"/>
    <property type="match status" value="1"/>
</dbReference>
<dbReference type="GeneID" id="27903109"/>
<feature type="transmembrane region" description="Helical" evidence="9">
    <location>
        <begin position="728"/>
        <end position="751"/>
    </location>
</feature>
<dbReference type="GO" id="GO:0006874">
    <property type="term" value="P:intracellular calcium ion homeostasis"/>
    <property type="evidence" value="ECO:0007669"/>
    <property type="project" value="TreeGrafter"/>
</dbReference>
<dbReference type="GO" id="GO:0000329">
    <property type="term" value="C:fungal-type vacuole membrane"/>
    <property type="evidence" value="ECO:0007669"/>
    <property type="project" value="TreeGrafter"/>
</dbReference>
<feature type="compositionally biased region" description="Polar residues" evidence="8">
    <location>
        <begin position="444"/>
        <end position="456"/>
    </location>
</feature>
<dbReference type="GO" id="GO:0012505">
    <property type="term" value="C:endomembrane system"/>
    <property type="evidence" value="ECO:0007669"/>
    <property type="project" value="UniProtKB-SubCell"/>
</dbReference>
<feature type="compositionally biased region" description="Polar residues" evidence="8">
    <location>
        <begin position="134"/>
        <end position="146"/>
    </location>
</feature>
<gene>
    <name evidence="11" type="ORF">SEPMUDRAFT_150115</name>
</gene>
<feature type="region of interest" description="Disordered" evidence="8">
    <location>
        <begin position="77"/>
        <end position="156"/>
    </location>
</feature>
<dbReference type="RefSeq" id="XP_016759217.1">
    <property type="nucleotide sequence ID" value="XM_016905972.1"/>
</dbReference>
<dbReference type="InterPro" id="IPR044880">
    <property type="entry name" value="NCX_ion-bd_dom_sf"/>
</dbReference>
<feature type="compositionally biased region" description="Low complexity" evidence="8">
    <location>
        <begin position="433"/>
        <end position="443"/>
    </location>
</feature>
<feature type="transmembrane region" description="Helical" evidence="9">
    <location>
        <begin position="175"/>
        <end position="196"/>
    </location>
</feature>
<feature type="domain" description="Sodium/calcium exchanger membrane region" evidence="10">
    <location>
        <begin position="202"/>
        <end position="359"/>
    </location>
</feature>
<feature type="compositionally biased region" description="Polar residues" evidence="8">
    <location>
        <begin position="18"/>
        <end position="39"/>
    </location>
</feature>
<keyword evidence="6" id="KW-0406">Ion transport</keyword>
<feature type="compositionally biased region" description="Basic and acidic residues" evidence="8">
    <location>
        <begin position="457"/>
        <end position="474"/>
    </location>
</feature>
<dbReference type="PANTHER" id="PTHR31503:SF18">
    <property type="entry name" value="CA(2+)_H(+) EXCHANGER, PUTATIVE (EUROFUNG)-RELATED"/>
    <property type="match status" value="1"/>
</dbReference>
<dbReference type="eggNOG" id="KOG1397">
    <property type="taxonomic scope" value="Eukaryota"/>
</dbReference>
<dbReference type="FunFam" id="1.20.1420.30:FF:000011">
    <property type="entry name" value="Vacuolar calcium ion transporter"/>
    <property type="match status" value="1"/>
</dbReference>
<evidence type="ECO:0000256" key="5">
    <source>
        <dbReference type="ARBA" id="ARBA00022989"/>
    </source>
</evidence>
<keyword evidence="5 9" id="KW-1133">Transmembrane helix</keyword>
<keyword evidence="3" id="KW-0813">Transport</keyword>
<dbReference type="Pfam" id="PF01699">
    <property type="entry name" value="Na_Ca_ex"/>
    <property type="match status" value="2"/>
</dbReference>
<keyword evidence="12" id="KW-1185">Reference proteome</keyword>
<dbReference type="OrthoDB" id="1699231at2759"/>
<protein>
    <submittedName>
        <fullName evidence="11">Na_Ca_ex-domain-containing protein</fullName>
    </submittedName>
</protein>
<evidence type="ECO:0000256" key="4">
    <source>
        <dbReference type="ARBA" id="ARBA00022692"/>
    </source>
</evidence>
<evidence type="ECO:0000259" key="10">
    <source>
        <dbReference type="Pfam" id="PF01699"/>
    </source>
</evidence>
<evidence type="ECO:0000256" key="9">
    <source>
        <dbReference type="SAM" id="Phobius"/>
    </source>
</evidence>
<feature type="transmembrane region" description="Helical" evidence="9">
    <location>
        <begin position="339"/>
        <end position="357"/>
    </location>
</feature>
<feature type="transmembrane region" description="Helical" evidence="9">
    <location>
        <begin position="234"/>
        <end position="256"/>
    </location>
</feature>
<feature type="compositionally biased region" description="Basic and acidic residues" evidence="8">
    <location>
        <begin position="102"/>
        <end position="117"/>
    </location>
</feature>
<feature type="compositionally biased region" description="Low complexity" evidence="8">
    <location>
        <begin position="389"/>
        <end position="417"/>
    </location>
</feature>
<comment type="subcellular location">
    <subcellularLocation>
        <location evidence="1">Endomembrane system</location>
        <topology evidence="1">Multi-pass membrane protein</topology>
    </subcellularLocation>
</comment>
<evidence type="ECO:0000313" key="12">
    <source>
        <dbReference type="Proteomes" id="UP000016931"/>
    </source>
</evidence>
<evidence type="ECO:0000256" key="6">
    <source>
        <dbReference type="ARBA" id="ARBA00023065"/>
    </source>
</evidence>
<feature type="compositionally biased region" description="Basic and acidic residues" evidence="8">
    <location>
        <begin position="488"/>
        <end position="503"/>
    </location>
</feature>
<dbReference type="Gene3D" id="1.20.1420.30">
    <property type="entry name" value="NCX, central ion-binding region"/>
    <property type="match status" value="2"/>
</dbReference>
<feature type="region of interest" description="Disordered" evidence="8">
    <location>
        <begin position="613"/>
        <end position="682"/>
    </location>
</feature>
<dbReference type="OMA" id="MHRIHSW"/>
<dbReference type="EMBL" id="KB456266">
    <property type="protein sequence ID" value="EMF11096.1"/>
    <property type="molecule type" value="Genomic_DNA"/>
</dbReference>
<feature type="region of interest" description="Disordered" evidence="8">
    <location>
        <begin position="53"/>
        <end position="72"/>
    </location>
</feature>
<dbReference type="Proteomes" id="UP000016931">
    <property type="component" value="Unassembled WGS sequence"/>
</dbReference>
<feature type="compositionally biased region" description="Polar residues" evidence="8">
    <location>
        <begin position="566"/>
        <end position="578"/>
    </location>
</feature>
<feature type="transmembrane region" description="Helical" evidence="9">
    <location>
        <begin position="262"/>
        <end position="286"/>
    </location>
</feature>
<keyword evidence="4 9" id="KW-0812">Transmembrane</keyword>
<name>M3CDH9_SPHMS</name>
<evidence type="ECO:0000256" key="2">
    <source>
        <dbReference type="ARBA" id="ARBA00008170"/>
    </source>
</evidence>
<dbReference type="InterPro" id="IPR004713">
    <property type="entry name" value="CaH_exchang"/>
</dbReference>
<feature type="compositionally biased region" description="Gly residues" evidence="8">
    <location>
        <begin position="86"/>
        <end position="100"/>
    </location>
</feature>
<feature type="compositionally biased region" description="Basic residues" evidence="8">
    <location>
        <begin position="418"/>
        <end position="432"/>
    </location>
</feature>
<feature type="domain" description="Sodium/calcium exchanger membrane region" evidence="10">
    <location>
        <begin position="694"/>
        <end position="837"/>
    </location>
</feature>
<evidence type="ECO:0000256" key="7">
    <source>
        <dbReference type="ARBA" id="ARBA00023136"/>
    </source>
</evidence>
<dbReference type="InterPro" id="IPR004837">
    <property type="entry name" value="NaCa_Exmemb"/>
</dbReference>
<keyword evidence="7 9" id="KW-0472">Membrane</keyword>
<feature type="region of interest" description="Disordered" evidence="8">
    <location>
        <begin position="382"/>
        <end position="584"/>
    </location>
</feature>
<reference evidence="11 12" key="1">
    <citation type="journal article" date="2012" name="PLoS Pathog.">
        <title>Diverse lifestyles and strategies of plant pathogenesis encoded in the genomes of eighteen Dothideomycetes fungi.</title>
        <authorList>
            <person name="Ohm R.A."/>
            <person name="Feau N."/>
            <person name="Henrissat B."/>
            <person name="Schoch C.L."/>
            <person name="Horwitz B.A."/>
            <person name="Barry K.W."/>
            <person name="Condon B.J."/>
            <person name="Copeland A.C."/>
            <person name="Dhillon B."/>
            <person name="Glaser F."/>
            <person name="Hesse C.N."/>
            <person name="Kosti I."/>
            <person name="LaButti K."/>
            <person name="Lindquist E.A."/>
            <person name="Lucas S."/>
            <person name="Salamov A.A."/>
            <person name="Bradshaw R.E."/>
            <person name="Ciuffetti L."/>
            <person name="Hamelin R.C."/>
            <person name="Kema G.H.J."/>
            <person name="Lawrence C."/>
            <person name="Scott J.A."/>
            <person name="Spatafora J.W."/>
            <person name="Turgeon B.G."/>
            <person name="de Wit P.J.G.M."/>
            <person name="Zhong S."/>
            <person name="Goodwin S.B."/>
            <person name="Grigoriev I.V."/>
        </authorList>
    </citation>
    <scope>NUCLEOTIDE SEQUENCE [LARGE SCALE GENOMIC DNA]</scope>
    <source>
        <strain evidence="11 12">SO2202</strain>
    </source>
</reference>
<evidence type="ECO:0000256" key="1">
    <source>
        <dbReference type="ARBA" id="ARBA00004127"/>
    </source>
</evidence>
<feature type="region of interest" description="Disordered" evidence="8">
    <location>
        <begin position="17"/>
        <end position="41"/>
    </location>
</feature>
<evidence type="ECO:0000256" key="8">
    <source>
        <dbReference type="SAM" id="MobiDB-lite"/>
    </source>
</evidence>
<evidence type="ECO:0000256" key="3">
    <source>
        <dbReference type="ARBA" id="ARBA00022448"/>
    </source>
</evidence>
<accession>M3CDH9</accession>
<dbReference type="STRING" id="692275.M3CDH9"/>
<organism evidence="11 12">
    <name type="scientific">Sphaerulina musiva (strain SO2202)</name>
    <name type="common">Poplar stem canker fungus</name>
    <name type="synonym">Septoria musiva</name>
    <dbReference type="NCBI Taxonomy" id="692275"/>
    <lineage>
        <taxon>Eukaryota</taxon>
        <taxon>Fungi</taxon>
        <taxon>Dikarya</taxon>
        <taxon>Ascomycota</taxon>
        <taxon>Pezizomycotina</taxon>
        <taxon>Dothideomycetes</taxon>
        <taxon>Dothideomycetidae</taxon>
        <taxon>Mycosphaerellales</taxon>
        <taxon>Mycosphaerellaceae</taxon>
        <taxon>Sphaerulina</taxon>
    </lineage>
</organism>
<feature type="compositionally biased region" description="Basic residues" evidence="8">
    <location>
        <begin position="514"/>
        <end position="532"/>
    </location>
</feature>
<feature type="transmembrane region" description="Helical" evidence="9">
    <location>
        <begin position="819"/>
        <end position="839"/>
    </location>
</feature>
<feature type="transmembrane region" description="Helical" evidence="9">
    <location>
        <begin position="298"/>
        <end position="319"/>
    </location>
</feature>
<dbReference type="HOGENOM" id="CLU_008721_3_1_1"/>
<feature type="transmembrane region" description="Helical" evidence="9">
    <location>
        <begin position="758"/>
        <end position="785"/>
    </location>
</feature>
<dbReference type="GO" id="GO:0015369">
    <property type="term" value="F:calcium:proton antiporter activity"/>
    <property type="evidence" value="ECO:0007669"/>
    <property type="project" value="UniProtKB-ARBA"/>
</dbReference>
<feature type="compositionally biased region" description="Low complexity" evidence="8">
    <location>
        <begin position="643"/>
        <end position="654"/>
    </location>
</feature>
<evidence type="ECO:0000313" key="11">
    <source>
        <dbReference type="EMBL" id="EMF11096.1"/>
    </source>
</evidence>
<proteinExistence type="inferred from homology"/>
<comment type="similarity">
    <text evidence="2">Belongs to the Ca(2+):cation antiporter (CaCA) (TC 2.A.19) family.</text>
</comment>
<feature type="transmembrane region" description="Helical" evidence="9">
    <location>
        <begin position="202"/>
        <end position="222"/>
    </location>
</feature>
<dbReference type="AlphaFoldDB" id="M3CDH9"/>
<dbReference type="PANTHER" id="PTHR31503">
    <property type="entry name" value="VACUOLAR CALCIUM ION TRANSPORTER"/>
    <property type="match status" value="1"/>
</dbReference>
<feature type="transmembrane region" description="Helical" evidence="9">
    <location>
        <begin position="693"/>
        <end position="716"/>
    </location>
</feature>
<sequence>MYRYRIEAYRTNSERNLSRIGSSATTPVPISNNANTAKGTKNIEAGGLSNFSVGGGSLSQPPTNNGHHVLDIPLHDADGARDLDGEGGAGRGAGGGGGVGRDSSHAEKPTHNDHIDALSHSTSPAAQPPFKSEAASTGDSTITDTSENGKKKKNPMTIARMKAGSKRFVGHLKDAVCHSWINVLLVAVPAGIAAEAAGLQPAVVFAINAVAIVPLAGMLAHATESVASRLGDTLGALLNVSFGNAVELIIFIIALVKNEISIVQASLLGSILANLLLILGMAFLFGGLRYREQVYNSTVTQMSACLLSLSVISLLLPTAFHASFNDQHLREANSNVVKVSRGVSVILLLVYVLYLVFQLKSHAYMYESTPQHIVDEESHPGVLHDLMNSSSSSSDSSSSSSSSDTDSDASGSVATTSKRVKRMFKHRKRRKSSASTSTTATTSNLPSVISTPSTEKPSADYCKDPSRPASRRESTLAAIASGDEGDNEDGRTRTFDWAERHNSNDTTKSPDPPKRHRTRRAKKREKERKRRQKQEDAADAAAAEASGAPFATRSSGPLEVARAEDLQTSENPAQNASPNKRPFNIRAPVFRPALSSYLFNTVFSSQQPVPINGVTPRAGPVQPVSAGQGGLRRTSSLPDRLNHSVAPAHASSSSGPLGTIQHQVDKTPTGLSNDTSAADVDEKEGEAVMSRTAAVVLLLGSTALVAICAEFMVDAIPGMIKDSSVSEAFIGLIILPIVGNAAEHVTAVTVAAKNKMDLAIGIAVGSSIQIALFVTPIVVLLGWALSTDMSLYFNIFETVSLFVTVFVVNFLVLDGRSNYLEGSLLIAAYVIIAVAAFFYPASASQSNIGGGGVAGAGSS</sequence>